<keyword evidence="4" id="KW-1185">Reference proteome</keyword>
<feature type="transmembrane region" description="Helical" evidence="2">
    <location>
        <begin position="15"/>
        <end position="35"/>
    </location>
</feature>
<gene>
    <name evidence="3" type="ORF">GA0111570_101223</name>
</gene>
<evidence type="ECO:0000313" key="3">
    <source>
        <dbReference type="EMBL" id="SDB79950.1"/>
    </source>
</evidence>
<keyword evidence="2" id="KW-0472">Membrane</keyword>
<feature type="compositionally biased region" description="Basic and acidic residues" evidence="1">
    <location>
        <begin position="80"/>
        <end position="89"/>
    </location>
</feature>
<dbReference type="EMBL" id="FMYF01000001">
    <property type="protein sequence ID" value="SDB79950.1"/>
    <property type="molecule type" value="Genomic_DNA"/>
</dbReference>
<organism evidence="3 4">
    <name type="scientific">Raineyella antarctica</name>
    <dbReference type="NCBI Taxonomy" id="1577474"/>
    <lineage>
        <taxon>Bacteria</taxon>
        <taxon>Bacillati</taxon>
        <taxon>Actinomycetota</taxon>
        <taxon>Actinomycetes</taxon>
        <taxon>Propionibacteriales</taxon>
        <taxon>Propionibacteriaceae</taxon>
        <taxon>Raineyella</taxon>
    </lineage>
</organism>
<evidence type="ECO:0000313" key="4">
    <source>
        <dbReference type="Proteomes" id="UP000199086"/>
    </source>
</evidence>
<proteinExistence type="predicted"/>
<protein>
    <submittedName>
        <fullName evidence="3">Uncharacterized protein</fullName>
    </submittedName>
</protein>
<feature type="region of interest" description="Disordered" evidence="1">
    <location>
        <begin position="45"/>
        <end position="89"/>
    </location>
</feature>
<evidence type="ECO:0000256" key="1">
    <source>
        <dbReference type="SAM" id="MobiDB-lite"/>
    </source>
</evidence>
<sequence>MVLLEYNGGAASGPVELIVIGVLALAIVLLGLLLMHSLKKIKVPYADETGERSRSGRRSFPFPVGEDTDEDGPEAPTADGDDKQGPPRA</sequence>
<dbReference type="AlphaFoldDB" id="A0A1G6GDA5"/>
<dbReference type="Proteomes" id="UP000199086">
    <property type="component" value="Unassembled WGS sequence"/>
</dbReference>
<keyword evidence="2" id="KW-0812">Transmembrane</keyword>
<name>A0A1G6GDA5_9ACTN</name>
<evidence type="ECO:0000256" key="2">
    <source>
        <dbReference type="SAM" id="Phobius"/>
    </source>
</evidence>
<keyword evidence="2" id="KW-1133">Transmembrane helix</keyword>
<dbReference type="RefSeq" id="WP_092605507.1">
    <property type="nucleotide sequence ID" value="NZ_FMYF01000001.1"/>
</dbReference>
<accession>A0A1G6GDA5</accession>
<reference evidence="3 4" key="1">
    <citation type="submission" date="2016-06" db="EMBL/GenBank/DDBJ databases">
        <authorList>
            <person name="Olsen C.W."/>
            <person name="Carey S."/>
            <person name="Hinshaw L."/>
            <person name="Karasin A.I."/>
        </authorList>
    </citation>
    <scope>NUCLEOTIDE SEQUENCE [LARGE SCALE GENOMIC DNA]</scope>
    <source>
        <strain evidence="3 4">LZ-22</strain>
    </source>
</reference>
<dbReference type="STRING" id="1577474.GA0111570_101223"/>